<accession>A0ABX8UHD8</accession>
<dbReference type="CDD" id="cd14797">
    <property type="entry name" value="DUF302"/>
    <property type="match status" value="1"/>
</dbReference>
<protein>
    <submittedName>
        <fullName evidence="2">DUF302 domain-containing protein</fullName>
    </submittedName>
</protein>
<reference evidence="2 3" key="1">
    <citation type="submission" date="2021-07" db="EMBL/GenBank/DDBJ databases">
        <title>Paraburkholderia edwinii protects Aspergillus sp. from phenazines by acting as a toxin sponge.</title>
        <authorList>
            <person name="Dahlstrom K.M."/>
            <person name="Newman D.K."/>
        </authorList>
    </citation>
    <scope>NUCLEOTIDE SEQUENCE [LARGE SCALE GENOMIC DNA]</scope>
    <source>
        <strain evidence="2 3">Pe01</strain>
    </source>
</reference>
<gene>
    <name evidence="2" type="ORF">KZJ38_16635</name>
</gene>
<evidence type="ECO:0000259" key="1">
    <source>
        <dbReference type="Pfam" id="PF03625"/>
    </source>
</evidence>
<dbReference type="Pfam" id="PF03625">
    <property type="entry name" value="DUF302"/>
    <property type="match status" value="1"/>
</dbReference>
<dbReference type="InterPro" id="IPR035923">
    <property type="entry name" value="TT1751-like_sf"/>
</dbReference>
<dbReference type="EMBL" id="CP080095">
    <property type="protein sequence ID" value="QYD67921.1"/>
    <property type="molecule type" value="Genomic_DNA"/>
</dbReference>
<keyword evidence="3" id="KW-1185">Reference proteome</keyword>
<evidence type="ECO:0000313" key="2">
    <source>
        <dbReference type="EMBL" id="QYD67921.1"/>
    </source>
</evidence>
<dbReference type="RefSeq" id="WP_219797275.1">
    <property type="nucleotide sequence ID" value="NZ_CP080095.1"/>
</dbReference>
<dbReference type="Gene3D" id="3.30.310.70">
    <property type="entry name" value="TT1751-like domain"/>
    <property type="match status" value="1"/>
</dbReference>
<dbReference type="SUPFAM" id="SSF103247">
    <property type="entry name" value="TT1751-like"/>
    <property type="match status" value="1"/>
</dbReference>
<feature type="domain" description="DUF302" evidence="1">
    <location>
        <begin position="69"/>
        <end position="130"/>
    </location>
</feature>
<dbReference type="InterPro" id="IPR005180">
    <property type="entry name" value="DUF302"/>
</dbReference>
<dbReference type="Proteomes" id="UP000826462">
    <property type="component" value="Chromosome 1"/>
</dbReference>
<proteinExistence type="predicted"/>
<sequence>MLEKTTVDHITLKTATPFQMVVKAFEAQVGTVEDVGCRSIPEAATDRQDFERRVKAVLGPGGFTRLATFDHGRWAAFEGHPHKLIMYIIGNPLIAITMIQHDIEAGLDVPVRVAIYEDADGQTRFVYNKPSTLMGNLTNAALHEAALKLDEKMLTLANRAIGGAQ</sequence>
<name>A0ABX8UHD8_9BURK</name>
<evidence type="ECO:0000313" key="3">
    <source>
        <dbReference type="Proteomes" id="UP000826462"/>
    </source>
</evidence>
<organism evidence="2 3">
    <name type="scientific">Paraburkholderia edwinii</name>
    <dbReference type="NCBI Taxonomy" id="2861782"/>
    <lineage>
        <taxon>Bacteria</taxon>
        <taxon>Pseudomonadati</taxon>
        <taxon>Pseudomonadota</taxon>
        <taxon>Betaproteobacteria</taxon>
        <taxon>Burkholderiales</taxon>
        <taxon>Burkholderiaceae</taxon>
        <taxon>Paraburkholderia</taxon>
    </lineage>
</organism>